<dbReference type="Pfam" id="PF13487">
    <property type="entry name" value="HD_5"/>
    <property type="match status" value="1"/>
</dbReference>
<proteinExistence type="predicted"/>
<evidence type="ECO:0000313" key="5">
    <source>
        <dbReference type="EMBL" id="ABM30035.1"/>
    </source>
</evidence>
<dbReference type="InterPro" id="IPR052020">
    <property type="entry name" value="Cyclic_di-GMP/3'3'-cGAMP_PDE"/>
</dbReference>
<sequence>MSILIIDDEPGLRRSLAAHFEDLDLDTLEACNGLEGLEVLREHADSIEAVIVDLNMQVMDGASFIGHATQEAPEMPIIVLSGVGVIEDAIAAMRRGAWDFITKPLHSFEMLDHTLNRVFERARLLRENRMHRENLECLVRQRTEELEETRRQVMQRLSRAAEYKDNETGRHVIRVGQISRLLGAAMGLGTQQCDLLGECAPLHDVGKIGIPDEVLLKPGRLDDDELVIMRRHCLYGCEILGPLDDREAAHRICSDVPLLRDQQPFDELALARILALCHHERWDGGGYPFGLSGEDIPVEARIVSVVDVYDALCSDRPYKTAMPPDEAAILIRDGAGTQFDPAVVEAFLCHRTEIDAIRDRWRD</sequence>
<keyword evidence="1" id="KW-0597">Phosphoprotein</keyword>
<name>A0A0H3ADS2_NITV4</name>
<dbReference type="RefSeq" id="WP_011787365.1">
    <property type="nucleotide sequence ID" value="NC_008741.1"/>
</dbReference>
<dbReference type="AlphaFoldDB" id="A0A0H3ADS2"/>
<evidence type="ECO:0000256" key="1">
    <source>
        <dbReference type="PROSITE-ProRule" id="PRU00169"/>
    </source>
</evidence>
<dbReference type="InterPro" id="IPR037522">
    <property type="entry name" value="HD_GYP_dom"/>
</dbReference>
<evidence type="ECO:0000259" key="4">
    <source>
        <dbReference type="PROSITE" id="PS51832"/>
    </source>
</evidence>
<protein>
    <submittedName>
        <fullName evidence="5">Response regulator receiver modulated metal dependent phosphohydrolase</fullName>
    </submittedName>
</protein>
<dbReference type="SMART" id="SM00471">
    <property type="entry name" value="HDc"/>
    <property type="match status" value="1"/>
</dbReference>
<dbReference type="Proteomes" id="UP000009173">
    <property type="component" value="Plasmid pDVUL01"/>
</dbReference>
<feature type="domain" description="Response regulatory" evidence="3">
    <location>
        <begin position="2"/>
        <end position="118"/>
    </location>
</feature>
<dbReference type="CDD" id="cd00077">
    <property type="entry name" value="HDc"/>
    <property type="match status" value="1"/>
</dbReference>
<dbReference type="PROSITE" id="PS51832">
    <property type="entry name" value="HD_GYP"/>
    <property type="match status" value="1"/>
</dbReference>
<keyword evidence="5" id="KW-0614">Plasmid</keyword>
<organism evidence="5 6">
    <name type="scientific">Nitratidesulfovibrio vulgaris (strain DP4)</name>
    <name type="common">Desulfovibrio vulgaris</name>
    <dbReference type="NCBI Taxonomy" id="391774"/>
    <lineage>
        <taxon>Bacteria</taxon>
        <taxon>Pseudomonadati</taxon>
        <taxon>Thermodesulfobacteriota</taxon>
        <taxon>Desulfovibrionia</taxon>
        <taxon>Desulfovibrionales</taxon>
        <taxon>Desulfovibrionaceae</taxon>
        <taxon>Nitratidesulfovibrio</taxon>
    </lineage>
</organism>
<evidence type="ECO:0000313" key="6">
    <source>
        <dbReference type="Proteomes" id="UP000009173"/>
    </source>
</evidence>
<dbReference type="Pfam" id="PF00072">
    <property type="entry name" value="Response_reg"/>
    <property type="match status" value="1"/>
</dbReference>
<dbReference type="GO" id="GO:0016787">
    <property type="term" value="F:hydrolase activity"/>
    <property type="evidence" value="ECO:0007669"/>
    <property type="project" value="UniProtKB-KW"/>
</dbReference>
<dbReference type="SUPFAM" id="SSF109604">
    <property type="entry name" value="HD-domain/PDEase-like"/>
    <property type="match status" value="1"/>
</dbReference>
<dbReference type="HOGENOM" id="CLU_000445_92_10_7"/>
<dbReference type="SMART" id="SM00448">
    <property type="entry name" value="REC"/>
    <property type="match status" value="1"/>
</dbReference>
<dbReference type="GO" id="GO:0000160">
    <property type="term" value="P:phosphorelay signal transduction system"/>
    <property type="evidence" value="ECO:0007669"/>
    <property type="project" value="InterPro"/>
</dbReference>
<dbReference type="SUPFAM" id="SSF52172">
    <property type="entry name" value="CheY-like"/>
    <property type="match status" value="1"/>
</dbReference>
<gene>
    <name evidence="5" type="ordered locus">Dvul_3024</name>
</gene>
<reference evidence="6" key="1">
    <citation type="journal article" date="2009" name="Environ. Microbiol.">
        <title>Contribution of mobile genetic elements to Desulfovibrio vulgaris genome plasticity.</title>
        <authorList>
            <person name="Walker C.B."/>
            <person name="Stolyar S."/>
            <person name="Chivian D."/>
            <person name="Pinel N."/>
            <person name="Gabster J.A."/>
            <person name="Dehal P.S."/>
            <person name="He Z."/>
            <person name="Yang Z.K."/>
            <person name="Yen H.C."/>
            <person name="Zhou J."/>
            <person name="Wall J.D."/>
            <person name="Hazen T.C."/>
            <person name="Arkin A.P."/>
            <person name="Stahl D.A."/>
        </authorList>
    </citation>
    <scope>NUCLEOTIDE SEQUENCE [LARGE SCALE GENOMIC DNA]</scope>
    <source>
        <strain evidence="6">DP4</strain>
        <plasmid evidence="6">Plasmid pDVUL01</plasmid>
    </source>
</reference>
<evidence type="ECO:0000256" key="2">
    <source>
        <dbReference type="SAM" id="Coils"/>
    </source>
</evidence>
<keyword evidence="2" id="KW-0175">Coiled coil</keyword>
<dbReference type="EMBL" id="CP000528">
    <property type="protein sequence ID" value="ABM30035.1"/>
    <property type="molecule type" value="Genomic_DNA"/>
</dbReference>
<dbReference type="InterPro" id="IPR003607">
    <property type="entry name" value="HD/PDEase_dom"/>
</dbReference>
<dbReference type="Gene3D" id="3.40.50.2300">
    <property type="match status" value="1"/>
</dbReference>
<dbReference type="PROSITE" id="PS50110">
    <property type="entry name" value="RESPONSE_REGULATORY"/>
    <property type="match status" value="1"/>
</dbReference>
<dbReference type="PANTHER" id="PTHR45228">
    <property type="entry name" value="CYCLIC DI-GMP PHOSPHODIESTERASE TM_0186-RELATED"/>
    <property type="match status" value="1"/>
</dbReference>
<feature type="domain" description="HD-GYP" evidence="4">
    <location>
        <begin position="146"/>
        <end position="363"/>
    </location>
</feature>
<dbReference type="KEGG" id="dvl:Dvul_3024"/>
<keyword evidence="5" id="KW-0378">Hydrolase</keyword>
<evidence type="ECO:0000259" key="3">
    <source>
        <dbReference type="PROSITE" id="PS50110"/>
    </source>
</evidence>
<dbReference type="Gene3D" id="1.10.3210.10">
    <property type="entry name" value="Hypothetical protein af1432"/>
    <property type="match status" value="1"/>
</dbReference>
<dbReference type="InterPro" id="IPR011006">
    <property type="entry name" value="CheY-like_superfamily"/>
</dbReference>
<feature type="modified residue" description="4-aspartylphosphate" evidence="1">
    <location>
        <position position="53"/>
    </location>
</feature>
<accession>A0A0H3ADS2</accession>
<dbReference type="InterPro" id="IPR001789">
    <property type="entry name" value="Sig_transdc_resp-reg_receiver"/>
</dbReference>
<feature type="coiled-coil region" evidence="2">
    <location>
        <begin position="121"/>
        <end position="152"/>
    </location>
</feature>
<dbReference type="PANTHER" id="PTHR45228:SF1">
    <property type="entry name" value="CYCLIC DI-GMP PHOSPHODIESTERASE TM_0186"/>
    <property type="match status" value="1"/>
</dbReference>
<geneLocation type="plasmid" evidence="5 6">
    <name>pDVUL01</name>
</geneLocation>